<feature type="compositionally biased region" description="Low complexity" evidence="6">
    <location>
        <begin position="564"/>
        <end position="574"/>
    </location>
</feature>
<evidence type="ECO:0000256" key="4">
    <source>
        <dbReference type="ARBA" id="ARBA00023163"/>
    </source>
</evidence>
<evidence type="ECO:0000256" key="2">
    <source>
        <dbReference type="ARBA" id="ARBA00022491"/>
    </source>
</evidence>
<dbReference type="PANTHER" id="PTHR21964">
    <property type="entry name" value="BREAST CANCER METASTASIS-SUPPRESSOR 1"/>
    <property type="match status" value="1"/>
</dbReference>
<dbReference type="GO" id="GO:0005654">
    <property type="term" value="C:nucleoplasm"/>
    <property type="evidence" value="ECO:0007669"/>
    <property type="project" value="UniProtKB-ARBA"/>
</dbReference>
<gene>
    <name evidence="7" type="ORF">QBC33DRAFT_521392</name>
</gene>
<dbReference type="InterPro" id="IPR013907">
    <property type="entry name" value="Sds3"/>
</dbReference>
<dbReference type="SMART" id="SM01401">
    <property type="entry name" value="Sds3"/>
    <property type="match status" value="1"/>
</dbReference>
<dbReference type="EMBL" id="MU838997">
    <property type="protein sequence ID" value="KAK1772481.1"/>
    <property type="molecule type" value="Genomic_DNA"/>
</dbReference>
<name>A0AAJ0FLC2_9PEZI</name>
<dbReference type="GO" id="GO:0010468">
    <property type="term" value="P:regulation of gene expression"/>
    <property type="evidence" value="ECO:0007669"/>
    <property type="project" value="UniProtKB-ARBA"/>
</dbReference>
<dbReference type="GeneID" id="85309643"/>
<keyword evidence="3" id="KW-0805">Transcription regulation</keyword>
<comment type="subcellular location">
    <subcellularLocation>
        <location evidence="1">Nucleus</location>
    </subcellularLocation>
</comment>
<dbReference type="RefSeq" id="XP_060288694.1">
    <property type="nucleotide sequence ID" value="XM_060426456.1"/>
</dbReference>
<reference evidence="7" key="1">
    <citation type="submission" date="2023-06" db="EMBL/GenBank/DDBJ databases">
        <title>Genome-scale phylogeny and comparative genomics of the fungal order Sordariales.</title>
        <authorList>
            <consortium name="Lawrence Berkeley National Laboratory"/>
            <person name="Hensen N."/>
            <person name="Bonometti L."/>
            <person name="Westerberg I."/>
            <person name="Brannstrom I.O."/>
            <person name="Guillou S."/>
            <person name="Cros-Aarteil S."/>
            <person name="Calhoun S."/>
            <person name="Haridas S."/>
            <person name="Kuo A."/>
            <person name="Mondo S."/>
            <person name="Pangilinan J."/>
            <person name="Riley R."/>
            <person name="Labutti K."/>
            <person name="Andreopoulos B."/>
            <person name="Lipzen A."/>
            <person name="Chen C."/>
            <person name="Yanf M."/>
            <person name="Daum C."/>
            <person name="Ng V."/>
            <person name="Clum A."/>
            <person name="Steindorff A."/>
            <person name="Ohm R."/>
            <person name="Martin F."/>
            <person name="Silar P."/>
            <person name="Natvig D."/>
            <person name="Lalanne C."/>
            <person name="Gautier V."/>
            <person name="Ament-Velasquez S.L."/>
            <person name="Kruys A."/>
            <person name="Hutchinson M.I."/>
            <person name="Powell A.J."/>
            <person name="Barry K."/>
            <person name="Miller A.N."/>
            <person name="Grigoriev I.V."/>
            <person name="Debuchy R."/>
            <person name="Gladieux P."/>
            <person name="Thoren M.H."/>
            <person name="Johannesson H."/>
        </authorList>
    </citation>
    <scope>NUCLEOTIDE SEQUENCE</scope>
    <source>
        <strain evidence="7">8032-3</strain>
    </source>
</reference>
<evidence type="ECO:0000256" key="6">
    <source>
        <dbReference type="SAM" id="MobiDB-lite"/>
    </source>
</evidence>
<evidence type="ECO:0000256" key="1">
    <source>
        <dbReference type="ARBA" id="ARBA00004123"/>
    </source>
</evidence>
<protein>
    <submittedName>
        <fullName evidence="7">Sds3-like-domain-containing protein</fullName>
    </submittedName>
</protein>
<dbReference type="Proteomes" id="UP001244011">
    <property type="component" value="Unassembled WGS sequence"/>
</dbReference>
<evidence type="ECO:0000313" key="8">
    <source>
        <dbReference type="Proteomes" id="UP001244011"/>
    </source>
</evidence>
<accession>A0AAJ0FLC2</accession>
<dbReference type="AlphaFoldDB" id="A0AAJ0FLC2"/>
<keyword evidence="2" id="KW-0678">Repressor</keyword>
<evidence type="ECO:0000256" key="5">
    <source>
        <dbReference type="ARBA" id="ARBA00023242"/>
    </source>
</evidence>
<evidence type="ECO:0000313" key="7">
    <source>
        <dbReference type="EMBL" id="KAK1772481.1"/>
    </source>
</evidence>
<feature type="compositionally biased region" description="Low complexity" evidence="6">
    <location>
        <begin position="326"/>
        <end position="336"/>
    </location>
</feature>
<feature type="region of interest" description="Disordered" evidence="6">
    <location>
        <begin position="490"/>
        <end position="585"/>
    </location>
</feature>
<feature type="region of interest" description="Disordered" evidence="6">
    <location>
        <begin position="322"/>
        <end position="369"/>
    </location>
</feature>
<feature type="compositionally biased region" description="Basic and acidic residues" evidence="6">
    <location>
        <begin position="499"/>
        <end position="509"/>
    </location>
</feature>
<dbReference type="Pfam" id="PF08598">
    <property type="entry name" value="Sds3"/>
    <property type="match status" value="1"/>
</dbReference>
<keyword evidence="4" id="KW-0804">Transcription</keyword>
<keyword evidence="5" id="KW-0539">Nucleus</keyword>
<feature type="region of interest" description="Disordered" evidence="6">
    <location>
        <begin position="208"/>
        <end position="274"/>
    </location>
</feature>
<evidence type="ECO:0000256" key="3">
    <source>
        <dbReference type="ARBA" id="ARBA00023015"/>
    </source>
</evidence>
<organism evidence="7 8">
    <name type="scientific">Phialemonium atrogriseum</name>
    <dbReference type="NCBI Taxonomy" id="1093897"/>
    <lineage>
        <taxon>Eukaryota</taxon>
        <taxon>Fungi</taxon>
        <taxon>Dikarya</taxon>
        <taxon>Ascomycota</taxon>
        <taxon>Pezizomycotina</taxon>
        <taxon>Sordariomycetes</taxon>
        <taxon>Sordariomycetidae</taxon>
        <taxon>Cephalothecales</taxon>
        <taxon>Cephalothecaceae</taxon>
        <taxon>Phialemonium</taxon>
    </lineage>
</organism>
<feature type="compositionally biased region" description="Basic residues" evidence="6">
    <location>
        <begin position="575"/>
        <end position="585"/>
    </location>
</feature>
<comment type="caution">
    <text evidence="7">The sequence shown here is derived from an EMBL/GenBank/DDBJ whole genome shotgun (WGS) entry which is preliminary data.</text>
</comment>
<feature type="region of interest" description="Disordered" evidence="6">
    <location>
        <begin position="1"/>
        <end position="35"/>
    </location>
</feature>
<keyword evidence="8" id="KW-1185">Reference proteome</keyword>
<sequence length="585" mass="64473">MATNDLSMADTPPSHRADRRMNGSPPLTMSKRDKKRQMLVDRLASLTDKFSRDRDRVYREQLQKIQVDTNLIMRVDAYAERPFDALEEEHRQLSLSNGDADNRPGPRTLLEMAGPRFQDWIHTLQDLVEERDYYLAKYMADFEKKAQQHNNTYLYKMETSNREHRALSQTLRDRLMNAIAAKKFRLNKEKEALEISDASALLLHPNQFSLTNPASPGGPHGKRATRLRREMDEIPGLVDGKKRKRNPGEDDGSPAPQRRALDPTNTTPLWQGDRLVMRKTTGPIYSIDKLFTDKELSMTYNAAAIAAHKHILLHKPKLDENGQIVSSPGASDSGSGDTEEQDGTDSLPSAVPMERNVSHATRSARGAPNFTDDKLIGLEGLANFDFPHNLQKMVGADPKLPPTFPSTYVKGPTKHSDFNTPLALSAEDVTSDLTVMGALKQYDQQHGRGANLENNNGSRSILEAVAYPARENRYVAFLRGDRLAGNEVRRRLGLPPEVPPEKPAEEPVLKKKGNSGTARDGVGTPSKVARSATPRQSPAKALAIAGPTSAPSAQLGGAPMSRQSSASGAPMSRSSSRKGRATRGG</sequence>
<proteinExistence type="predicted"/>